<dbReference type="PANTHER" id="PTHR35864:SF1">
    <property type="entry name" value="ZINC METALLOPROTEASE YWHC-RELATED"/>
    <property type="match status" value="1"/>
</dbReference>
<feature type="transmembrane region" description="Helical" evidence="4">
    <location>
        <begin position="248"/>
        <end position="276"/>
    </location>
</feature>
<keyword evidence="1" id="KW-0479">Metal-binding</keyword>
<feature type="domain" description="AN1-type" evidence="5">
    <location>
        <begin position="3"/>
        <end position="40"/>
    </location>
</feature>
<feature type="transmembrane region" description="Helical" evidence="4">
    <location>
        <begin position="186"/>
        <end position="206"/>
    </location>
</feature>
<dbReference type="HOGENOM" id="CLU_055068_1_0_2"/>
<proteinExistence type="predicted"/>
<feature type="transmembrane region" description="Helical" evidence="4">
    <location>
        <begin position="215"/>
        <end position="236"/>
    </location>
</feature>
<dbReference type="InterPro" id="IPR035896">
    <property type="entry name" value="AN1-like_Znf"/>
</dbReference>
<keyword evidence="4" id="KW-0472">Membrane</keyword>
<evidence type="ECO:0000256" key="1">
    <source>
        <dbReference type="ARBA" id="ARBA00022723"/>
    </source>
</evidence>
<evidence type="ECO:0000256" key="2">
    <source>
        <dbReference type="ARBA" id="ARBA00022771"/>
    </source>
</evidence>
<evidence type="ECO:0000259" key="5">
    <source>
        <dbReference type="SMART" id="SM00154"/>
    </source>
</evidence>
<organism evidence="6 7">
    <name type="scientific">Nitrososphaera gargensis (strain Ga9.2)</name>
    <dbReference type="NCBI Taxonomy" id="1237085"/>
    <lineage>
        <taxon>Archaea</taxon>
        <taxon>Nitrososphaerota</taxon>
        <taxon>Nitrososphaeria</taxon>
        <taxon>Nitrososphaerales</taxon>
        <taxon>Nitrososphaeraceae</taxon>
        <taxon>Nitrososphaera</taxon>
    </lineage>
</organism>
<keyword evidence="2" id="KW-0863">Zinc-finger</keyword>
<keyword evidence="7" id="KW-1185">Reference proteome</keyword>
<dbReference type="AlphaFoldDB" id="K0IAC4"/>
<evidence type="ECO:0000256" key="4">
    <source>
        <dbReference type="SAM" id="Phobius"/>
    </source>
</evidence>
<evidence type="ECO:0000313" key="7">
    <source>
        <dbReference type="Proteomes" id="UP000008037"/>
    </source>
</evidence>
<dbReference type="InterPro" id="IPR000058">
    <property type="entry name" value="Znf_AN1"/>
</dbReference>
<protein>
    <submittedName>
        <fullName evidence="6">Putative peptidase M50</fullName>
    </submittedName>
</protein>
<dbReference type="Gene3D" id="4.10.1110.10">
    <property type="entry name" value="AN1-like Zinc finger"/>
    <property type="match status" value="1"/>
</dbReference>
<keyword evidence="4" id="KW-1133">Transmembrane helix</keyword>
<gene>
    <name evidence="6" type="ordered locus">Ngar_c13330</name>
</gene>
<reference evidence="6 7" key="1">
    <citation type="journal article" date="2012" name="Environ. Microbiol.">
        <title>The genome of the ammonia-oxidizing Candidatus Nitrososphaera gargensis: insights into metabolic versatility and environmental adaptations.</title>
        <authorList>
            <person name="Spang A."/>
            <person name="Poehlein A."/>
            <person name="Offre P."/>
            <person name="Zumbragel S."/>
            <person name="Haider S."/>
            <person name="Rychlik N."/>
            <person name="Nowka B."/>
            <person name="Schmeisser C."/>
            <person name="Lebedeva E.V."/>
            <person name="Rattei T."/>
            <person name="Bohm C."/>
            <person name="Schmid M."/>
            <person name="Galushko A."/>
            <person name="Hatzenpichler R."/>
            <person name="Weinmaier T."/>
            <person name="Daniel R."/>
            <person name="Schleper C."/>
            <person name="Spieck E."/>
            <person name="Streit W."/>
            <person name="Wagner M."/>
        </authorList>
    </citation>
    <scope>NUCLEOTIDE SEQUENCE [LARGE SCALE GENOMIC DNA]</scope>
    <source>
        <strain evidence="7">Ga9.2</strain>
    </source>
</reference>
<dbReference type="SMART" id="SM00154">
    <property type="entry name" value="ZnF_AN1"/>
    <property type="match status" value="1"/>
</dbReference>
<dbReference type="GeneID" id="13797592"/>
<accession>K0IAC4</accession>
<name>K0IAC4_NITGG</name>
<dbReference type="EMBL" id="CP002408">
    <property type="protein sequence ID" value="AFU58271.1"/>
    <property type="molecule type" value="Genomic_DNA"/>
</dbReference>
<feature type="transmembrane region" description="Helical" evidence="4">
    <location>
        <begin position="144"/>
        <end position="166"/>
    </location>
</feature>
<sequence>MRCDLCGTDEAIPFKCRYCKGTFCSVHRLPPNHDCVFMKDYLEQPARDREFLEHIHERAGMPHERIRSALYDMIYLRFSKTEVLHLAIATALVTAVGMSIYGFPFRSGFVRWELITIFISAFIIHELGHKFLAQFYRAWAEFRVLLFGAVITAISALPILPFKFIAPGVVWVSGNLSQSRSGRVSWIGPLTNLAMGTGFLVSYLLLTATGSENSILLAGVRFNGFIAFFNLIPFMGLDGQKIFAWNKLVWVLTFAAAIGLYIGGDLLGGGGTIGFLRRFF</sequence>
<dbReference type="PANTHER" id="PTHR35864">
    <property type="entry name" value="ZINC METALLOPROTEASE MJ0611-RELATED"/>
    <property type="match status" value="1"/>
</dbReference>
<evidence type="ECO:0000313" key="6">
    <source>
        <dbReference type="EMBL" id="AFU58271.1"/>
    </source>
</evidence>
<feature type="transmembrane region" description="Helical" evidence="4">
    <location>
        <begin position="83"/>
        <end position="103"/>
    </location>
</feature>
<dbReference type="InParanoid" id="K0IAC4"/>
<dbReference type="InterPro" id="IPR052348">
    <property type="entry name" value="Metallopeptidase_M50B"/>
</dbReference>
<feature type="transmembrane region" description="Helical" evidence="4">
    <location>
        <begin position="109"/>
        <end position="132"/>
    </location>
</feature>
<dbReference type="Proteomes" id="UP000008037">
    <property type="component" value="Chromosome"/>
</dbReference>
<dbReference type="OrthoDB" id="26567at2157"/>
<dbReference type="RefSeq" id="WP_015018808.1">
    <property type="nucleotide sequence ID" value="NC_018719.1"/>
</dbReference>
<dbReference type="BioCyc" id="CNIT1237085:G1324-1331-MONOMER"/>
<dbReference type="GO" id="GO:0008270">
    <property type="term" value="F:zinc ion binding"/>
    <property type="evidence" value="ECO:0007669"/>
    <property type="project" value="UniProtKB-KW"/>
</dbReference>
<keyword evidence="4" id="KW-0812">Transmembrane</keyword>
<dbReference type="KEGG" id="nga:Ngar_c13330"/>
<dbReference type="STRING" id="1237085.Ngar_c13330"/>
<dbReference type="SUPFAM" id="SSF118310">
    <property type="entry name" value="AN1-like Zinc finger"/>
    <property type="match status" value="1"/>
</dbReference>
<evidence type="ECO:0000256" key="3">
    <source>
        <dbReference type="ARBA" id="ARBA00022833"/>
    </source>
</evidence>
<dbReference type="Pfam" id="PF01428">
    <property type="entry name" value="zf-AN1"/>
    <property type="match status" value="1"/>
</dbReference>
<keyword evidence="3" id="KW-0862">Zinc</keyword>